<dbReference type="Proteomes" id="UP000178943">
    <property type="component" value="Unassembled WGS sequence"/>
</dbReference>
<protein>
    <recommendedName>
        <fullName evidence="3">cysteine desulfurase</fullName>
        <ecNumber evidence="3">2.8.1.7</ecNumber>
    </recommendedName>
</protein>
<evidence type="ECO:0000256" key="7">
    <source>
        <dbReference type="RuleBase" id="RU004504"/>
    </source>
</evidence>
<evidence type="ECO:0000313" key="9">
    <source>
        <dbReference type="EMBL" id="OGF67993.1"/>
    </source>
</evidence>
<sequence>MIYLDQAATSFPKASPVMEAVSNFLLNIGANPGRSAHSLSIKAAHILYEARRSIAEFIGASDSRNVIFMQNATMALNLALLGFLKVNDEVVITSMEHNSVMRPLRSLEQERHIVIKRVRANAQGYVSPDEVANTVSKKTRLVVVNHVSNVTGTIQPLTQIRDAAGYIPLLVDAAQSAGHIPLNVEQDGIDMLAFSGHKGLLGPPGTGVLYVRPGFEIEPLITGGTGSGSESIEQPDFMPDRFESGTQNSCGIAGLGAAVRWLMEQGIDSIRKTEHRYAVQLYEGLSVIKGLTLYGPELTDDRLPIFAFTIKEIPIHEIALRLDRDFGIMVRVGLQCAPEAHRTIGTFPTGTVRLSAGHLNTAEEIDYAIKAIRNVASGK</sequence>
<comment type="similarity">
    <text evidence="2">Belongs to the class-V pyridoxal-phosphate-dependent aminotransferase family. Csd subfamily.</text>
</comment>
<evidence type="ECO:0000313" key="10">
    <source>
        <dbReference type="Proteomes" id="UP000178943"/>
    </source>
</evidence>
<evidence type="ECO:0000259" key="8">
    <source>
        <dbReference type="Pfam" id="PF00266"/>
    </source>
</evidence>
<dbReference type="EC" id="2.8.1.7" evidence="3"/>
<dbReference type="CDD" id="cd06453">
    <property type="entry name" value="SufS_like"/>
    <property type="match status" value="1"/>
</dbReference>
<dbReference type="InterPro" id="IPR010970">
    <property type="entry name" value="Cys_dSase_SufS"/>
</dbReference>
<dbReference type="PIRSF" id="PIRSF005572">
    <property type="entry name" value="NifS"/>
    <property type="match status" value="1"/>
</dbReference>
<dbReference type="Gene3D" id="3.90.1150.10">
    <property type="entry name" value="Aspartate Aminotransferase, domain 1"/>
    <property type="match status" value="1"/>
</dbReference>
<dbReference type="InterPro" id="IPR010969">
    <property type="entry name" value="Cys_dSase-rel_unknwn_funct"/>
</dbReference>
<organism evidence="9 10">
    <name type="scientific">Candidatus Fischerbacteria bacterium RBG_13_37_8</name>
    <dbReference type="NCBI Taxonomy" id="1817863"/>
    <lineage>
        <taxon>Bacteria</taxon>
        <taxon>Candidatus Fischeribacteriota</taxon>
    </lineage>
</organism>
<proteinExistence type="inferred from homology"/>
<dbReference type="InterPro" id="IPR016454">
    <property type="entry name" value="Cysteine_dSase"/>
</dbReference>
<evidence type="ECO:0000256" key="3">
    <source>
        <dbReference type="ARBA" id="ARBA00012239"/>
    </source>
</evidence>
<dbReference type="GO" id="GO:0031071">
    <property type="term" value="F:cysteine desulfurase activity"/>
    <property type="evidence" value="ECO:0007669"/>
    <property type="project" value="UniProtKB-EC"/>
</dbReference>
<dbReference type="PROSITE" id="PS00595">
    <property type="entry name" value="AA_TRANSFER_CLASS_5"/>
    <property type="match status" value="1"/>
</dbReference>
<feature type="domain" description="Aminotransferase class V" evidence="8">
    <location>
        <begin position="2"/>
        <end position="367"/>
    </location>
</feature>
<dbReference type="Gene3D" id="3.40.640.10">
    <property type="entry name" value="Type I PLP-dependent aspartate aminotransferase-like (Major domain)"/>
    <property type="match status" value="1"/>
</dbReference>
<keyword evidence="4" id="KW-0808">Transferase</keyword>
<evidence type="ECO:0000256" key="4">
    <source>
        <dbReference type="ARBA" id="ARBA00022679"/>
    </source>
</evidence>
<dbReference type="InterPro" id="IPR015422">
    <property type="entry name" value="PyrdxlP-dep_Trfase_small"/>
</dbReference>
<dbReference type="GO" id="GO:0006534">
    <property type="term" value="P:cysteine metabolic process"/>
    <property type="evidence" value="ECO:0007669"/>
    <property type="project" value="InterPro"/>
</dbReference>
<dbReference type="InterPro" id="IPR015424">
    <property type="entry name" value="PyrdxlP-dep_Trfase"/>
</dbReference>
<dbReference type="InterPro" id="IPR000192">
    <property type="entry name" value="Aminotrans_V_dom"/>
</dbReference>
<dbReference type="InterPro" id="IPR015421">
    <property type="entry name" value="PyrdxlP-dep_Trfase_major"/>
</dbReference>
<gene>
    <name evidence="9" type="ORF">A2Y62_22105</name>
</gene>
<evidence type="ECO:0000256" key="2">
    <source>
        <dbReference type="ARBA" id="ARBA00010447"/>
    </source>
</evidence>
<dbReference type="STRING" id="1817863.A2Y62_22105"/>
<evidence type="ECO:0000256" key="1">
    <source>
        <dbReference type="ARBA" id="ARBA00001933"/>
    </source>
</evidence>
<dbReference type="NCBIfam" id="TIGR01977">
    <property type="entry name" value="am_tr_V_EF2568"/>
    <property type="match status" value="1"/>
</dbReference>
<dbReference type="Pfam" id="PF00266">
    <property type="entry name" value="Aminotran_5"/>
    <property type="match status" value="1"/>
</dbReference>
<evidence type="ECO:0000256" key="5">
    <source>
        <dbReference type="ARBA" id="ARBA00022898"/>
    </source>
</evidence>
<comment type="caution">
    <text evidence="9">The sequence shown here is derived from an EMBL/GenBank/DDBJ whole genome shotgun (WGS) entry which is preliminary data.</text>
</comment>
<dbReference type="GO" id="GO:0030170">
    <property type="term" value="F:pyridoxal phosphate binding"/>
    <property type="evidence" value="ECO:0007669"/>
    <property type="project" value="InterPro"/>
</dbReference>
<dbReference type="SUPFAM" id="SSF53383">
    <property type="entry name" value="PLP-dependent transferases"/>
    <property type="match status" value="1"/>
</dbReference>
<dbReference type="InterPro" id="IPR020578">
    <property type="entry name" value="Aminotrans_V_PyrdxlP_BS"/>
</dbReference>
<dbReference type="PANTHER" id="PTHR43586:SF4">
    <property type="entry name" value="ISOPENICILLIN N EPIMERASE"/>
    <property type="match status" value="1"/>
</dbReference>
<dbReference type="AlphaFoldDB" id="A0A1F5VXE6"/>
<name>A0A1F5VXE6_9BACT</name>
<reference evidence="9 10" key="1">
    <citation type="journal article" date="2016" name="Nat. Commun.">
        <title>Thousands of microbial genomes shed light on interconnected biogeochemical processes in an aquifer system.</title>
        <authorList>
            <person name="Anantharaman K."/>
            <person name="Brown C.T."/>
            <person name="Hug L.A."/>
            <person name="Sharon I."/>
            <person name="Castelle C.J."/>
            <person name="Probst A.J."/>
            <person name="Thomas B.C."/>
            <person name="Singh A."/>
            <person name="Wilkins M.J."/>
            <person name="Karaoz U."/>
            <person name="Brodie E.L."/>
            <person name="Williams K.H."/>
            <person name="Hubbard S.S."/>
            <person name="Banfield J.F."/>
        </authorList>
    </citation>
    <scope>NUCLEOTIDE SEQUENCE [LARGE SCALE GENOMIC DNA]</scope>
</reference>
<dbReference type="EMBL" id="MFGW01000036">
    <property type="protein sequence ID" value="OGF67993.1"/>
    <property type="molecule type" value="Genomic_DNA"/>
</dbReference>
<comment type="cofactor">
    <cofactor evidence="1 7">
        <name>pyridoxal 5'-phosphate</name>
        <dbReference type="ChEBI" id="CHEBI:597326"/>
    </cofactor>
</comment>
<dbReference type="PANTHER" id="PTHR43586">
    <property type="entry name" value="CYSTEINE DESULFURASE"/>
    <property type="match status" value="1"/>
</dbReference>
<comment type="catalytic activity">
    <reaction evidence="6">
        <text>(sulfur carrier)-H + L-cysteine = (sulfur carrier)-SH + L-alanine</text>
        <dbReference type="Rhea" id="RHEA:43892"/>
        <dbReference type="Rhea" id="RHEA-COMP:14737"/>
        <dbReference type="Rhea" id="RHEA-COMP:14739"/>
        <dbReference type="ChEBI" id="CHEBI:29917"/>
        <dbReference type="ChEBI" id="CHEBI:35235"/>
        <dbReference type="ChEBI" id="CHEBI:57972"/>
        <dbReference type="ChEBI" id="CHEBI:64428"/>
        <dbReference type="EC" id="2.8.1.7"/>
    </reaction>
</comment>
<evidence type="ECO:0000256" key="6">
    <source>
        <dbReference type="ARBA" id="ARBA00050776"/>
    </source>
</evidence>
<accession>A0A1F5VXE6</accession>
<keyword evidence="5" id="KW-0663">Pyridoxal phosphate</keyword>